<accession>A0A239A365</accession>
<protein>
    <submittedName>
        <fullName evidence="1">Uncharacterized protein</fullName>
    </submittedName>
</protein>
<sequence>MIDTRFALAPAGVSAWGALDVRPAGTGAVPTARHRYAVVRVLKPSDLAGGVCTAPGAPLQGTGVPTVGGTAAPFGTDVIGTEVFDTDISTQRTTLGIHSPGRPQS</sequence>
<dbReference type="Proteomes" id="UP000198386">
    <property type="component" value="Unassembled WGS sequence"/>
</dbReference>
<reference evidence="2" key="1">
    <citation type="submission" date="2017-06" db="EMBL/GenBank/DDBJ databases">
        <authorList>
            <person name="Varghese N."/>
            <person name="Submissions S."/>
        </authorList>
    </citation>
    <scope>NUCLEOTIDE SEQUENCE [LARGE SCALE GENOMIC DNA]</scope>
    <source>
        <strain evidence="2">DSM 45423</strain>
    </source>
</reference>
<organism evidence="1 2">
    <name type="scientific">Geodermatophilus saharensis</name>
    <dbReference type="NCBI Taxonomy" id="1137994"/>
    <lineage>
        <taxon>Bacteria</taxon>
        <taxon>Bacillati</taxon>
        <taxon>Actinomycetota</taxon>
        <taxon>Actinomycetes</taxon>
        <taxon>Geodermatophilales</taxon>
        <taxon>Geodermatophilaceae</taxon>
        <taxon>Geodermatophilus</taxon>
    </lineage>
</organism>
<evidence type="ECO:0000313" key="1">
    <source>
        <dbReference type="EMBL" id="SNR90075.1"/>
    </source>
</evidence>
<dbReference type="OrthoDB" id="5192545at2"/>
<evidence type="ECO:0000313" key="2">
    <source>
        <dbReference type="Proteomes" id="UP000198386"/>
    </source>
</evidence>
<keyword evidence="2" id="KW-1185">Reference proteome</keyword>
<dbReference type="EMBL" id="FZOH01000001">
    <property type="protein sequence ID" value="SNR90075.1"/>
    <property type="molecule type" value="Genomic_DNA"/>
</dbReference>
<gene>
    <name evidence="1" type="ORF">SAMN04488107_0529</name>
</gene>
<proteinExistence type="predicted"/>
<dbReference type="RefSeq" id="WP_089402306.1">
    <property type="nucleotide sequence ID" value="NZ_FZOH01000001.1"/>
</dbReference>
<dbReference type="AlphaFoldDB" id="A0A239A365"/>
<name>A0A239A365_9ACTN</name>